<dbReference type="InterPro" id="IPR011010">
    <property type="entry name" value="DNA_brk_join_enz"/>
</dbReference>
<dbReference type="InterPro" id="IPR013762">
    <property type="entry name" value="Integrase-like_cat_sf"/>
</dbReference>
<dbReference type="Gene3D" id="1.10.443.10">
    <property type="entry name" value="Intergrase catalytic core"/>
    <property type="match status" value="1"/>
</dbReference>
<dbReference type="EMBL" id="JOSZ01000010">
    <property type="protein sequence ID" value="KFM18978.1"/>
    <property type="molecule type" value="Genomic_DNA"/>
</dbReference>
<dbReference type="GO" id="GO:0006310">
    <property type="term" value="P:DNA recombination"/>
    <property type="evidence" value="ECO:0007669"/>
    <property type="project" value="UniProtKB-KW"/>
</dbReference>
<protein>
    <submittedName>
        <fullName evidence="3">Putative tyrosine recombinase XerC protein</fullName>
    </submittedName>
</protein>
<evidence type="ECO:0000313" key="3">
    <source>
        <dbReference type="EMBL" id="KFM18978.1"/>
    </source>
</evidence>
<dbReference type="GO" id="GO:0003677">
    <property type="term" value="F:DNA binding"/>
    <property type="evidence" value="ECO:0007669"/>
    <property type="project" value="InterPro"/>
</dbReference>
<keyword evidence="4" id="KW-1185">Reference proteome</keyword>
<dbReference type="AlphaFoldDB" id="A0A087RZS4"/>
<accession>A0A087RZS4</accession>
<dbReference type="GO" id="GO:0015074">
    <property type="term" value="P:DNA integration"/>
    <property type="evidence" value="ECO:0007669"/>
    <property type="project" value="InterPro"/>
</dbReference>
<evidence type="ECO:0000256" key="1">
    <source>
        <dbReference type="ARBA" id="ARBA00023172"/>
    </source>
</evidence>
<keyword evidence="1" id="KW-0233">DNA recombination</keyword>
<organism evidence="3 4">
    <name type="scientific">Marine Group I thaumarchaeote SCGC AAA799-P11</name>
    <dbReference type="NCBI Taxonomy" id="1502295"/>
    <lineage>
        <taxon>Archaea</taxon>
        <taxon>Nitrososphaerota</taxon>
        <taxon>Marine Group I</taxon>
    </lineage>
</organism>
<dbReference type="Proteomes" id="UP000029387">
    <property type="component" value="Unassembled WGS sequence"/>
</dbReference>
<gene>
    <name evidence="3" type="ORF">AAA799P11_00830</name>
</gene>
<name>A0A087RZS4_9ARCH</name>
<evidence type="ECO:0000313" key="4">
    <source>
        <dbReference type="Proteomes" id="UP000029387"/>
    </source>
</evidence>
<evidence type="ECO:0000259" key="2">
    <source>
        <dbReference type="PROSITE" id="PS51898"/>
    </source>
</evidence>
<comment type="caution">
    <text evidence="3">The sequence shown here is derived from an EMBL/GenBank/DDBJ whole genome shotgun (WGS) entry which is preliminary data.</text>
</comment>
<dbReference type="PROSITE" id="PS51898">
    <property type="entry name" value="TYR_RECOMBINASE"/>
    <property type="match status" value="1"/>
</dbReference>
<proteinExistence type="predicted"/>
<reference evidence="3 4" key="1">
    <citation type="submission" date="2014-06" db="EMBL/GenBank/DDBJ databases">
        <authorList>
            <person name="Ngugi D.K."/>
            <person name="Blom J."/>
            <person name="Alam I."/>
            <person name="Rashid M."/>
            <person name="Baalawi W."/>
            <person name="Zhang G."/>
            <person name="Hikmawan T."/>
            <person name="Guan Y."/>
            <person name="Antunes A."/>
            <person name="Siam R."/>
            <person name="El-Dorry H."/>
            <person name="Bajic V."/>
            <person name="Stingl U."/>
        </authorList>
    </citation>
    <scope>NUCLEOTIDE SEQUENCE [LARGE SCALE GENOMIC DNA]</scope>
    <source>
        <strain evidence="3">SCGC AAA799-P11</strain>
    </source>
</reference>
<dbReference type="SUPFAM" id="SSF56349">
    <property type="entry name" value="DNA breaking-rejoining enzymes"/>
    <property type="match status" value="1"/>
</dbReference>
<feature type="domain" description="Tyr recombinase" evidence="2">
    <location>
        <begin position="115"/>
        <end position="181"/>
    </location>
</feature>
<dbReference type="InterPro" id="IPR002104">
    <property type="entry name" value="Integrase_catalytic"/>
</dbReference>
<sequence length="181" mass="21458">MTFLKTDRTKQTFEDRLAKKAPGIRELYKIAFKNFEKFCSEQYSRSADEVITEFTLVEEQAVYDTIQDWIDWNITQGKGSATIRMWFSCINNYLRYKGVKIESKENIDFPKKKEEEMYPLQIEDIHKILSIASYNKKCLYLCQISSGMRIAELLQLKKKDLEIKERIIVKIPADYTKLKKL</sequence>